<dbReference type="GO" id="GO:0008610">
    <property type="term" value="P:lipid biosynthetic process"/>
    <property type="evidence" value="ECO:0007669"/>
    <property type="project" value="TreeGrafter"/>
</dbReference>
<accession>E6UIU0</accession>
<dbReference type="PANTHER" id="PTHR11487:SF0">
    <property type="entry name" value="S-ACYL FATTY ACID SYNTHASE THIOESTERASE, MEDIUM CHAIN"/>
    <property type="match status" value="1"/>
</dbReference>
<organism evidence="3 4">
    <name type="scientific">Ruminococcus albus (strain ATCC 27210 / DSM 20455 / JCM 14654 / NCDO 2250 / 7)</name>
    <dbReference type="NCBI Taxonomy" id="697329"/>
    <lineage>
        <taxon>Bacteria</taxon>
        <taxon>Bacillati</taxon>
        <taxon>Bacillota</taxon>
        <taxon>Clostridia</taxon>
        <taxon>Eubacteriales</taxon>
        <taxon>Oscillospiraceae</taxon>
        <taxon>Ruminococcus</taxon>
    </lineage>
</organism>
<evidence type="ECO:0000256" key="1">
    <source>
        <dbReference type="ARBA" id="ARBA00007169"/>
    </source>
</evidence>
<gene>
    <name evidence="3" type="ordered locus">Rumal_0865</name>
</gene>
<dbReference type="InterPro" id="IPR029058">
    <property type="entry name" value="AB_hydrolase_fold"/>
</dbReference>
<dbReference type="AlphaFoldDB" id="E6UIU0"/>
<dbReference type="RefSeq" id="WP_013497570.1">
    <property type="nucleotide sequence ID" value="NC_014833.1"/>
</dbReference>
<dbReference type="STRING" id="697329.Rumal_0865"/>
<reference evidence="3 4" key="1">
    <citation type="journal article" date="2011" name="J. Bacteriol.">
        <title>Complete genome of the cellulolytic ruminal bacterium Ruminococcus albus 7.</title>
        <authorList>
            <person name="Suen G."/>
            <person name="Stevenson D.M."/>
            <person name="Bruce D.C."/>
            <person name="Chertkov O."/>
            <person name="Copeland A."/>
            <person name="Cheng J.F."/>
            <person name="Detter C."/>
            <person name="Detter J.C."/>
            <person name="Goodwin L.A."/>
            <person name="Han C.S."/>
            <person name="Hauser L.J."/>
            <person name="Ivanova N.N."/>
            <person name="Kyrpides N.C."/>
            <person name="Land M.L."/>
            <person name="Lapidus A."/>
            <person name="Lucas S."/>
            <person name="Ovchinnikova G."/>
            <person name="Pitluck S."/>
            <person name="Tapia R."/>
            <person name="Woyke T."/>
            <person name="Boyum J."/>
            <person name="Mead D."/>
            <person name="Weimer P.J."/>
        </authorList>
    </citation>
    <scope>NUCLEOTIDE SEQUENCE [LARGE SCALE GENOMIC DNA]</scope>
    <source>
        <strain evidence="4">ATCC 27210 / DSM 20455 / JCM 14654 / NCDO 2250 / 7</strain>
    </source>
</reference>
<name>E6UIU0_RUMA7</name>
<proteinExistence type="inferred from homology"/>
<dbReference type="SUPFAM" id="SSF53474">
    <property type="entry name" value="alpha/beta-Hydrolases"/>
    <property type="match status" value="1"/>
</dbReference>
<dbReference type="Pfam" id="PF00975">
    <property type="entry name" value="Thioesterase"/>
    <property type="match status" value="1"/>
</dbReference>
<dbReference type="EMBL" id="CP002403">
    <property type="protein sequence ID" value="ADU21392.1"/>
    <property type="molecule type" value="Genomic_DNA"/>
</dbReference>
<protein>
    <submittedName>
        <fullName evidence="3">Thioesterase</fullName>
    </submittedName>
</protein>
<dbReference type="InterPro" id="IPR001031">
    <property type="entry name" value="Thioesterase"/>
</dbReference>
<dbReference type="PANTHER" id="PTHR11487">
    <property type="entry name" value="THIOESTERASE"/>
    <property type="match status" value="1"/>
</dbReference>
<dbReference type="Proteomes" id="UP000006919">
    <property type="component" value="Chromosome"/>
</dbReference>
<dbReference type="Gene3D" id="3.40.50.1820">
    <property type="entry name" value="alpha/beta hydrolase"/>
    <property type="match status" value="1"/>
</dbReference>
<evidence type="ECO:0000313" key="3">
    <source>
        <dbReference type="EMBL" id="ADU21392.1"/>
    </source>
</evidence>
<dbReference type="KEGG" id="ral:Rumal_0865"/>
<comment type="similarity">
    <text evidence="1">Belongs to the thioesterase family.</text>
</comment>
<dbReference type="InterPro" id="IPR012223">
    <property type="entry name" value="TEII"/>
</dbReference>
<dbReference type="HOGENOM" id="CLU_070456_1_1_9"/>
<dbReference type="eggNOG" id="COG3208">
    <property type="taxonomic scope" value="Bacteria"/>
</dbReference>
<sequence length="256" mass="29009">MDQNIKKWFPFSTYDITDDHREKLICFHYAGGSASVFRQWTLEPHGFNVLCAELPGKGTRTGEAFVTDIKDLLEPLCAAVDAVVENGKYTLFGHSMGAAIGFYVADRMTKNYGKQPSCLIVAGRQAPDTENEGEFKSWMSDDALIKEMRMYGGTPDDVLENKELMDILIPRIRKDYELNDTLIYHGEKLHIPIVAHSALEDKGATPDIMEHWSAMTTGKFSIRSFEGRHFWVTDDETYFLQILKELEGTNHGNSEN</sequence>
<evidence type="ECO:0000259" key="2">
    <source>
        <dbReference type="Pfam" id="PF00975"/>
    </source>
</evidence>
<dbReference type="OrthoDB" id="2213423at2"/>
<feature type="domain" description="Thioesterase" evidence="2">
    <location>
        <begin position="23"/>
        <end position="234"/>
    </location>
</feature>
<evidence type="ECO:0000313" key="4">
    <source>
        <dbReference type="Proteomes" id="UP000006919"/>
    </source>
</evidence>